<accession>A0A448TTS8</accession>
<evidence type="ECO:0000313" key="2">
    <source>
        <dbReference type="EMBL" id="VEJ09407.1"/>
    </source>
</evidence>
<dbReference type="Proteomes" id="UP000279799">
    <property type="component" value="Chromosome"/>
</dbReference>
<sequence length="161" mass="18720">MINLLILLLIFSIIIAIGYFIYNLVIISNNITILQNKLLLIELDLILLDKKQLNSNDKIIYTTLIYILKNLIDNLSNVNLFGLYVISRNKNIVDRISVCYKISSEIENNQLRRSFTKSKKIIIDALENDIKEWAIWLFPLVLTGVSLIILYGLFFIYHLNT</sequence>
<dbReference type="RefSeq" id="WP_126599316.1">
    <property type="nucleotide sequence ID" value="NZ_LR134510.1"/>
</dbReference>
<name>A0A448TTS8_9PAST</name>
<evidence type="ECO:0000313" key="3">
    <source>
        <dbReference type="Proteomes" id="UP000279799"/>
    </source>
</evidence>
<keyword evidence="1" id="KW-1133">Transmembrane helix</keyword>
<gene>
    <name evidence="2" type="ORF">NCTC12871_00860</name>
</gene>
<feature type="transmembrane region" description="Helical" evidence="1">
    <location>
        <begin position="6"/>
        <end position="27"/>
    </location>
</feature>
<keyword evidence="1" id="KW-0812">Transmembrane</keyword>
<organism evidence="2 3">
    <name type="scientific">Actinobacillus delphinicola</name>
    <dbReference type="NCBI Taxonomy" id="51161"/>
    <lineage>
        <taxon>Bacteria</taxon>
        <taxon>Pseudomonadati</taxon>
        <taxon>Pseudomonadota</taxon>
        <taxon>Gammaproteobacteria</taxon>
        <taxon>Pasteurellales</taxon>
        <taxon>Pasteurellaceae</taxon>
        <taxon>Actinobacillus</taxon>
    </lineage>
</organism>
<dbReference type="KEGG" id="adp:NCTC12871_00860"/>
<dbReference type="EMBL" id="LR134510">
    <property type="protein sequence ID" value="VEJ09407.1"/>
    <property type="molecule type" value="Genomic_DNA"/>
</dbReference>
<keyword evidence="3" id="KW-1185">Reference proteome</keyword>
<keyword evidence="1" id="KW-0472">Membrane</keyword>
<protein>
    <submittedName>
        <fullName evidence="2">Uncharacterized protein</fullName>
    </submittedName>
</protein>
<reference evidence="2 3" key="1">
    <citation type="submission" date="2018-12" db="EMBL/GenBank/DDBJ databases">
        <authorList>
            <consortium name="Pathogen Informatics"/>
        </authorList>
    </citation>
    <scope>NUCLEOTIDE SEQUENCE [LARGE SCALE GENOMIC DNA]</scope>
    <source>
        <strain evidence="2 3">NCTC12871</strain>
    </source>
</reference>
<evidence type="ECO:0000256" key="1">
    <source>
        <dbReference type="SAM" id="Phobius"/>
    </source>
</evidence>
<proteinExistence type="predicted"/>
<feature type="transmembrane region" description="Helical" evidence="1">
    <location>
        <begin position="133"/>
        <end position="157"/>
    </location>
</feature>
<dbReference type="AlphaFoldDB" id="A0A448TTS8"/>